<name>E0UET0_GLOV7</name>
<reference evidence="5" key="1">
    <citation type="journal article" date="2011" name="MBio">
        <title>Novel metabolic attributes of the genus Cyanothece, comprising a group of unicellular nitrogen-fixing Cyanobacteria.</title>
        <authorList>
            <person name="Bandyopadhyay A."/>
            <person name="Elvitigala T."/>
            <person name="Welsh E."/>
            <person name="Stockel J."/>
            <person name="Liberton M."/>
            <person name="Min H."/>
            <person name="Sherman L.A."/>
            <person name="Pakrasi H.B."/>
        </authorList>
    </citation>
    <scope>NUCLEOTIDE SEQUENCE [LARGE SCALE GENOMIC DNA]</scope>
    <source>
        <strain evidence="5">PCC 7822</strain>
    </source>
</reference>
<dbReference type="eggNOG" id="COG4536">
    <property type="taxonomic scope" value="Bacteria"/>
</dbReference>
<protein>
    <recommendedName>
        <fullName evidence="3">CNNM transmembrane domain-containing protein</fullName>
    </recommendedName>
</protein>
<evidence type="ECO:0000256" key="1">
    <source>
        <dbReference type="PROSITE-ProRule" id="PRU01193"/>
    </source>
</evidence>
<dbReference type="HOGENOM" id="CLU_2435893_0_0_3"/>
<keyword evidence="1" id="KW-1133">Transmembrane helix</keyword>
<keyword evidence="5" id="KW-1185">Reference proteome</keyword>
<evidence type="ECO:0000256" key="2">
    <source>
        <dbReference type="SAM" id="SignalP"/>
    </source>
</evidence>
<evidence type="ECO:0000313" key="5">
    <source>
        <dbReference type="Proteomes" id="UP000008206"/>
    </source>
</evidence>
<dbReference type="InterPro" id="IPR002550">
    <property type="entry name" value="CNNM"/>
</dbReference>
<dbReference type="STRING" id="497965.Cyan7822_1051"/>
<feature type="domain" description="CNNM transmembrane" evidence="3">
    <location>
        <begin position="1"/>
        <end position="90"/>
    </location>
</feature>
<keyword evidence="1" id="KW-0812">Transmembrane</keyword>
<dbReference type="Pfam" id="PF01595">
    <property type="entry name" value="CNNM"/>
    <property type="match status" value="1"/>
</dbReference>
<evidence type="ECO:0000313" key="4">
    <source>
        <dbReference type="EMBL" id="ADN13060.1"/>
    </source>
</evidence>
<evidence type="ECO:0000259" key="3">
    <source>
        <dbReference type="PROSITE" id="PS51846"/>
    </source>
</evidence>
<sequence>MPHLLIVALLVLVGSALCACTETAILSVSPLRVRHLAQSNNQATKVLLNIRQNINHTFATIVMINNLFNNSQIRPYSFLKKPLKIYYFIN</sequence>
<dbReference type="PROSITE" id="PS51846">
    <property type="entry name" value="CNNM"/>
    <property type="match status" value="1"/>
</dbReference>
<proteinExistence type="predicted"/>
<dbReference type="KEGG" id="cyj:Cyan7822_1051"/>
<organism evidence="4 5">
    <name type="scientific">Gloeothece verrucosa (strain PCC 7822)</name>
    <name type="common">Cyanothece sp. (strain PCC 7822)</name>
    <dbReference type="NCBI Taxonomy" id="497965"/>
    <lineage>
        <taxon>Bacteria</taxon>
        <taxon>Bacillati</taxon>
        <taxon>Cyanobacteriota</taxon>
        <taxon>Cyanophyceae</taxon>
        <taxon>Oscillatoriophycideae</taxon>
        <taxon>Chroococcales</taxon>
        <taxon>Aphanothecaceae</taxon>
        <taxon>Gloeothece</taxon>
        <taxon>Gloeothece verrucosa</taxon>
    </lineage>
</organism>
<dbReference type="GO" id="GO:0016020">
    <property type="term" value="C:membrane"/>
    <property type="evidence" value="ECO:0007669"/>
    <property type="project" value="UniProtKB-UniRule"/>
</dbReference>
<accession>E0UET0</accession>
<dbReference type="Proteomes" id="UP000008206">
    <property type="component" value="Chromosome"/>
</dbReference>
<dbReference type="RefSeq" id="WP_013321167.1">
    <property type="nucleotide sequence ID" value="NC_014501.1"/>
</dbReference>
<feature type="chain" id="PRO_5003141266" description="CNNM transmembrane domain-containing protein" evidence="2">
    <location>
        <begin position="20"/>
        <end position="90"/>
    </location>
</feature>
<gene>
    <name evidence="4" type="ordered locus">Cyan7822_1051</name>
</gene>
<dbReference type="EMBL" id="CP002198">
    <property type="protein sequence ID" value="ADN13060.1"/>
    <property type="molecule type" value="Genomic_DNA"/>
</dbReference>
<feature type="signal peptide" evidence="2">
    <location>
        <begin position="1"/>
        <end position="19"/>
    </location>
</feature>
<dbReference type="AlphaFoldDB" id="E0UET0"/>
<dbReference type="OrthoDB" id="9798188at2"/>
<keyword evidence="2" id="KW-0732">Signal</keyword>
<keyword evidence="1" id="KW-0472">Membrane</keyword>